<name>A0A6L3YWX1_9HYPH</name>
<organism evidence="1 2">
    <name type="scientific">Brucella tritici</name>
    <dbReference type="NCBI Taxonomy" id="94626"/>
    <lineage>
        <taxon>Bacteria</taxon>
        <taxon>Pseudomonadati</taxon>
        <taxon>Pseudomonadota</taxon>
        <taxon>Alphaproteobacteria</taxon>
        <taxon>Hyphomicrobiales</taxon>
        <taxon>Brucellaceae</taxon>
        <taxon>Brucella/Ochrobactrum group</taxon>
        <taxon>Brucella</taxon>
    </lineage>
</organism>
<proteinExistence type="predicted"/>
<dbReference type="RefSeq" id="WP_151651062.1">
    <property type="nucleotide sequence ID" value="NZ_WBVX01000002.1"/>
</dbReference>
<evidence type="ECO:0000313" key="2">
    <source>
        <dbReference type="Proteomes" id="UP000481643"/>
    </source>
</evidence>
<dbReference type="AlphaFoldDB" id="A0A6L3YWX1"/>
<gene>
    <name evidence="1" type="ORF">F9L08_03220</name>
</gene>
<accession>A0A6L3YWX1</accession>
<dbReference type="EMBL" id="WBVX01000002">
    <property type="protein sequence ID" value="KAB2689683.1"/>
    <property type="molecule type" value="Genomic_DNA"/>
</dbReference>
<comment type="caution">
    <text evidence="1">The sequence shown here is derived from an EMBL/GenBank/DDBJ whole genome shotgun (WGS) entry which is preliminary data.</text>
</comment>
<reference evidence="1 2" key="1">
    <citation type="submission" date="2019-09" db="EMBL/GenBank/DDBJ databases">
        <title>Taxonomic organization of the family Brucellaceae based on a phylogenomic approach.</title>
        <authorList>
            <person name="Leclercq S."/>
            <person name="Cloeckaert A."/>
            <person name="Zygmunt M.S."/>
        </authorList>
    </citation>
    <scope>NUCLEOTIDE SEQUENCE [LARGE SCALE GENOMIC DNA]</scope>
    <source>
        <strain evidence="1 2">WS1830</strain>
    </source>
</reference>
<dbReference type="Proteomes" id="UP000481643">
    <property type="component" value="Unassembled WGS sequence"/>
</dbReference>
<sequence>MPVNLKSVPGPKHEGKYPDRNIDCQEAIAGAVVDIIEQAEKAGWTAVEAARAISDVSRGLFVGIQGKDPLE</sequence>
<protein>
    <submittedName>
        <fullName evidence="1">Uncharacterized protein</fullName>
    </submittedName>
</protein>
<evidence type="ECO:0000313" key="1">
    <source>
        <dbReference type="EMBL" id="KAB2689683.1"/>
    </source>
</evidence>